<feature type="region of interest" description="Disordered" evidence="1">
    <location>
        <begin position="723"/>
        <end position="801"/>
    </location>
</feature>
<evidence type="ECO:0000256" key="1">
    <source>
        <dbReference type="SAM" id="MobiDB-lite"/>
    </source>
</evidence>
<accession>A0A6I9UBA7</accession>
<organism evidence="4 5">
    <name type="scientific">Sesamum indicum</name>
    <name type="common">Oriental sesame</name>
    <name type="synonym">Sesamum orientale</name>
    <dbReference type="NCBI Taxonomy" id="4182"/>
    <lineage>
        <taxon>Eukaryota</taxon>
        <taxon>Viridiplantae</taxon>
        <taxon>Streptophyta</taxon>
        <taxon>Embryophyta</taxon>
        <taxon>Tracheophyta</taxon>
        <taxon>Spermatophyta</taxon>
        <taxon>Magnoliopsida</taxon>
        <taxon>eudicotyledons</taxon>
        <taxon>Gunneridae</taxon>
        <taxon>Pentapetalae</taxon>
        <taxon>asterids</taxon>
        <taxon>lamiids</taxon>
        <taxon>Lamiales</taxon>
        <taxon>Pedaliaceae</taxon>
        <taxon>Sesamum</taxon>
    </lineage>
</organism>
<dbReference type="SUPFAM" id="SSF81631">
    <property type="entry name" value="PAP/OAS1 substrate-binding domain"/>
    <property type="match status" value="1"/>
</dbReference>
<sequence length="873" mass="96859">MGDLPGGGAAAELRPVASHSTPFAEPNPLEIRGQNWATVDRAAREIIRKVQPTTVSEERRREVVDYIQRLIRNCLGIEVFPYGSVPLKTYLPDGDIDLTAFGVTNDEDALADDMKSVLEEEEKNRAAEFIVKDVQLIRAEVKLVKCIVQDIVVDVSFNQIGGLCTLCFLEQVDRLIGKDHLFKRSIILIKAWCYYESRILGAHHGLISTYALETLVLYIFHLFHSTLDGPLAVLYKFLDYFSKFDWETYCISLNGPVRLSSLPAIVAEMPEDSDRDLLLSSDFLSSCIGMFSVPSRGGDKNSRGFQRKHLNIVDPLKEINNLGRSVSKGNFYRIRSAFSYGARKLARILTQPEDSIATELHKFFSNTMARHGGGKRPDVQDFDPSVICNRPISAMPVPEAGLSKTDNLNEYIDEHAGDFQPSSGKFSQDLLKGTERKSDVANGEPYSSLVLKHPTLLLDRDQPSEPNALGSRFHGDSNDLATSSLGELKISAGSSTRQTPVMKESVTAIAKPYHAPHLYFSKSKSMRDREPDSDKQDNCGKSTSSLVSSGSDEGRDDAVGSMDENQFVDKDEAVASSKSKDVFPAPKSLSFSGDQNHMDSDHGSTRTSERPEALNSSDLTGDYDSYLHCLQYGRWCYEYALTIHSLHMPHLPTAPYQGSNSPWDGLLPLSHFKQNGFSHRHHNGFHPSPAMYTMQPLLVPGVPFGWEEMPKPRGTGTYFPNMSQSPQGYRSSSMKARNQAPSRSPRTNGRSMIFREPNMLDRSSHELSQPQVRVEKSVMVSSSGNHPSFSPRGNGYPNANGLSIQHEGVVEFELVGHASGTSESDKNRKQRSVSGSPKTFSGTQKSRPALSREQDRISLNHLKDEDDFPPLSA</sequence>
<dbReference type="KEGG" id="sind:105174651"/>
<dbReference type="OrthoDB" id="273917at2759"/>
<dbReference type="CDD" id="cd05402">
    <property type="entry name" value="NT_PAP_TUTase"/>
    <property type="match status" value="1"/>
</dbReference>
<dbReference type="RefSeq" id="XP_011095124.1">
    <property type="nucleotide sequence ID" value="XM_011096822.2"/>
</dbReference>
<keyword evidence="4" id="KW-1185">Reference proteome</keyword>
<feature type="compositionally biased region" description="Polar residues" evidence="1">
    <location>
        <begin position="723"/>
        <end position="750"/>
    </location>
</feature>
<feature type="region of interest" description="Disordered" evidence="1">
    <location>
        <begin position="573"/>
        <end position="617"/>
    </location>
</feature>
<dbReference type="Gene3D" id="1.10.1410.10">
    <property type="match status" value="1"/>
</dbReference>
<dbReference type="PANTHER" id="PTHR45979:SF2">
    <property type="entry name" value="PAP_OAS1 SUBSTRATE-BINDING DOMAIN SUPERFAMILY"/>
    <property type="match status" value="1"/>
</dbReference>
<dbReference type="Gramene" id="SIN_1011002.t">
    <property type="protein sequence ID" value="SIN_1011002.t"/>
    <property type="gene ID" value="SIN_1011002"/>
</dbReference>
<gene>
    <name evidence="5" type="primary">LOC105174651</name>
</gene>
<dbReference type="InterPro" id="IPR058921">
    <property type="entry name" value="PAP/OAS1-rel"/>
</dbReference>
<feature type="region of interest" description="Disordered" evidence="1">
    <location>
        <begin position="520"/>
        <end position="560"/>
    </location>
</feature>
<feature type="compositionally biased region" description="Basic and acidic residues" evidence="1">
    <location>
        <begin position="850"/>
        <end position="864"/>
    </location>
</feature>
<evidence type="ECO:0000259" key="3">
    <source>
        <dbReference type="Pfam" id="PF26180"/>
    </source>
</evidence>
<feature type="region of interest" description="Disordered" evidence="1">
    <location>
        <begin position="818"/>
        <end position="873"/>
    </location>
</feature>
<feature type="compositionally biased region" description="Polar residues" evidence="1">
    <location>
        <begin position="832"/>
        <end position="846"/>
    </location>
</feature>
<feature type="compositionally biased region" description="Polar residues" evidence="1">
    <location>
        <begin position="779"/>
        <end position="788"/>
    </location>
</feature>
<feature type="compositionally biased region" description="Basic and acidic residues" evidence="1">
    <location>
        <begin position="525"/>
        <end position="538"/>
    </location>
</feature>
<dbReference type="Pfam" id="PF22600">
    <property type="entry name" value="MTPAP-like_central"/>
    <property type="match status" value="1"/>
</dbReference>
<feature type="region of interest" description="Disordered" evidence="1">
    <location>
        <begin position="1"/>
        <end position="28"/>
    </location>
</feature>
<reference evidence="5" key="1">
    <citation type="submission" date="2025-08" db="UniProtKB">
        <authorList>
            <consortium name="RefSeq"/>
        </authorList>
    </citation>
    <scope>IDENTIFICATION</scope>
</reference>
<feature type="domain" description="PAP/OAS1 substrate-binding-related" evidence="3">
    <location>
        <begin position="176"/>
        <end position="368"/>
    </location>
</feature>
<dbReference type="FunCoup" id="A0A6I9UBA7">
    <property type="interactions" value="2406"/>
</dbReference>
<dbReference type="Gene3D" id="3.30.460.10">
    <property type="entry name" value="Beta Polymerase, domain 2"/>
    <property type="match status" value="1"/>
</dbReference>
<feature type="compositionally biased region" description="Basic and acidic residues" evidence="1">
    <location>
        <begin position="596"/>
        <end position="612"/>
    </location>
</feature>
<evidence type="ECO:0000313" key="5">
    <source>
        <dbReference type="RefSeq" id="XP_011095124.1"/>
    </source>
</evidence>
<evidence type="ECO:0000313" key="4">
    <source>
        <dbReference type="Proteomes" id="UP000504604"/>
    </source>
</evidence>
<dbReference type="InterPro" id="IPR043519">
    <property type="entry name" value="NT_sf"/>
</dbReference>
<proteinExistence type="predicted"/>
<dbReference type="PANTHER" id="PTHR45979">
    <property type="entry name" value="PAP/OAS1 SUBSTRATE-BINDING DOMAIN SUPERFAMILY"/>
    <property type="match status" value="1"/>
</dbReference>
<dbReference type="InterPro" id="IPR058920">
    <property type="entry name" value="PAP-OAS1-bd-rel"/>
</dbReference>
<dbReference type="Proteomes" id="UP000504604">
    <property type="component" value="Linkage group LG11"/>
</dbReference>
<feature type="compositionally biased region" description="Low complexity" evidence="1">
    <location>
        <begin position="542"/>
        <end position="551"/>
    </location>
</feature>
<evidence type="ECO:0000259" key="2">
    <source>
        <dbReference type="Pfam" id="PF22600"/>
    </source>
</evidence>
<dbReference type="InParanoid" id="A0A6I9UBA7"/>
<name>A0A6I9UBA7_SESIN</name>
<feature type="domain" description="Poly(A) RNA polymerase mitochondrial-like central palm" evidence="2">
    <location>
        <begin position="42"/>
        <end position="163"/>
    </location>
</feature>
<dbReference type="InterPro" id="IPR054708">
    <property type="entry name" value="MTPAP-like_central"/>
</dbReference>
<dbReference type="AlphaFoldDB" id="A0A6I9UBA7"/>
<dbReference type="GeneID" id="105174651"/>
<dbReference type="Pfam" id="PF26180">
    <property type="entry name" value="PAP-OAS1"/>
    <property type="match status" value="1"/>
</dbReference>
<dbReference type="SUPFAM" id="SSF81301">
    <property type="entry name" value="Nucleotidyltransferase"/>
    <property type="match status" value="1"/>
</dbReference>
<protein>
    <submittedName>
        <fullName evidence="5">Uncharacterized protein LOC105174651</fullName>
    </submittedName>
</protein>